<dbReference type="Gene3D" id="2.40.50.140">
    <property type="entry name" value="Nucleic acid-binding proteins"/>
    <property type="match status" value="1"/>
</dbReference>
<dbReference type="EMBL" id="PHAH01000018">
    <property type="protein sequence ID" value="PKM88416.1"/>
    <property type="molecule type" value="Genomic_DNA"/>
</dbReference>
<dbReference type="PANTHER" id="PTHR10302">
    <property type="entry name" value="SINGLE-STRANDED DNA-BINDING PROTEIN"/>
    <property type="match status" value="1"/>
</dbReference>
<gene>
    <name evidence="5" type="ORF">CVU83_01750</name>
</gene>
<keyword evidence="1 2" id="KW-0238">DNA-binding</keyword>
<proteinExistence type="inferred from homology"/>
<feature type="compositionally biased region" description="Low complexity" evidence="4">
    <location>
        <begin position="128"/>
        <end position="139"/>
    </location>
</feature>
<dbReference type="InterPro" id="IPR000424">
    <property type="entry name" value="Primosome_PriB/ssb"/>
</dbReference>
<dbReference type="GO" id="GO:0003697">
    <property type="term" value="F:single-stranded DNA binding"/>
    <property type="evidence" value="ECO:0007669"/>
    <property type="project" value="UniProtKB-UniRule"/>
</dbReference>
<comment type="subunit">
    <text evidence="2">Homotetramer.</text>
</comment>
<feature type="compositionally biased region" description="Basic and acidic residues" evidence="4">
    <location>
        <begin position="116"/>
        <end position="127"/>
    </location>
</feature>
<dbReference type="SUPFAM" id="SSF50249">
    <property type="entry name" value="Nucleic acid-binding proteins"/>
    <property type="match status" value="1"/>
</dbReference>
<dbReference type="GO" id="GO:0009295">
    <property type="term" value="C:nucleoid"/>
    <property type="evidence" value="ECO:0007669"/>
    <property type="project" value="TreeGrafter"/>
</dbReference>
<comment type="caution">
    <text evidence="2">Lacks conserved residue(s) required for the propagation of feature annotation.</text>
</comment>
<comment type="caution">
    <text evidence="5">The sequence shown here is derived from an EMBL/GenBank/DDBJ whole genome shotgun (WGS) entry which is preliminary data.</text>
</comment>
<dbReference type="GO" id="GO:0006260">
    <property type="term" value="P:DNA replication"/>
    <property type="evidence" value="ECO:0007669"/>
    <property type="project" value="InterPro"/>
</dbReference>
<dbReference type="PANTHER" id="PTHR10302:SF0">
    <property type="entry name" value="SINGLE-STRANDED DNA-BINDING PROTEIN, MITOCHONDRIAL"/>
    <property type="match status" value="1"/>
</dbReference>
<dbReference type="NCBIfam" id="TIGR00621">
    <property type="entry name" value="ssb"/>
    <property type="match status" value="1"/>
</dbReference>
<evidence type="ECO:0000256" key="2">
    <source>
        <dbReference type="HAMAP-Rule" id="MF_00984"/>
    </source>
</evidence>
<dbReference type="HAMAP" id="MF_00984">
    <property type="entry name" value="SSB"/>
    <property type="match status" value="1"/>
</dbReference>
<accession>A0A2N2E149</accession>
<organism evidence="5 6">
    <name type="scientific">Candidatus Falkowbacteria bacterium HGW-Falkowbacteria-2</name>
    <dbReference type="NCBI Taxonomy" id="2013769"/>
    <lineage>
        <taxon>Bacteria</taxon>
        <taxon>Candidatus Falkowiibacteriota</taxon>
    </lineage>
</organism>
<evidence type="ECO:0000313" key="5">
    <source>
        <dbReference type="EMBL" id="PKM88416.1"/>
    </source>
</evidence>
<dbReference type="InterPro" id="IPR011344">
    <property type="entry name" value="ssDNA-bd"/>
</dbReference>
<evidence type="ECO:0000313" key="6">
    <source>
        <dbReference type="Proteomes" id="UP000233325"/>
    </source>
</evidence>
<sequence>MILLSNLIITFMNKAQLIGNLTKDVELRNTQSGKIVGGVTLATNKTITDQAGNKNKQATFHNLVIWNKAAEILAQYAHKGSKIYVEGEISNRSYDKPDGTKGYVSEIIVQEFEFLDGKAPDGAEPRETTAAPRTAAAAPKKPVGESEQSGTEEISVKNIPF</sequence>
<reference evidence="5 6" key="1">
    <citation type="journal article" date="2017" name="ISME J.">
        <title>Potential for microbial H2 and metal transformations associated with novel bacteria and archaea in deep terrestrial subsurface sediments.</title>
        <authorList>
            <person name="Hernsdorf A.W."/>
            <person name="Amano Y."/>
            <person name="Miyakawa K."/>
            <person name="Ise K."/>
            <person name="Suzuki Y."/>
            <person name="Anantharaman K."/>
            <person name="Probst A."/>
            <person name="Burstein D."/>
            <person name="Thomas B.C."/>
            <person name="Banfield J.F."/>
        </authorList>
    </citation>
    <scope>NUCLEOTIDE SEQUENCE [LARGE SCALE GENOMIC DNA]</scope>
    <source>
        <strain evidence="5">HGW-Falkowbacteria-2</strain>
    </source>
</reference>
<name>A0A2N2E149_9BACT</name>
<evidence type="ECO:0000256" key="4">
    <source>
        <dbReference type="SAM" id="MobiDB-lite"/>
    </source>
</evidence>
<dbReference type="CDD" id="cd04496">
    <property type="entry name" value="SSB_OBF"/>
    <property type="match status" value="1"/>
</dbReference>
<feature type="region of interest" description="Disordered" evidence="4">
    <location>
        <begin position="116"/>
        <end position="161"/>
    </location>
</feature>
<evidence type="ECO:0000256" key="1">
    <source>
        <dbReference type="ARBA" id="ARBA00023125"/>
    </source>
</evidence>
<dbReference type="InterPro" id="IPR012340">
    <property type="entry name" value="NA-bd_OB-fold"/>
</dbReference>
<protein>
    <recommendedName>
        <fullName evidence="2 3">Single-stranded DNA-binding protein</fullName>
        <shortName evidence="2">SSB</shortName>
    </recommendedName>
</protein>
<evidence type="ECO:0000256" key="3">
    <source>
        <dbReference type="PIRNR" id="PIRNR002070"/>
    </source>
</evidence>
<dbReference type="Pfam" id="PF00436">
    <property type="entry name" value="SSB"/>
    <property type="match status" value="1"/>
</dbReference>
<dbReference type="PROSITE" id="PS50935">
    <property type="entry name" value="SSB"/>
    <property type="match status" value="1"/>
</dbReference>
<dbReference type="PIRSF" id="PIRSF002070">
    <property type="entry name" value="SSB"/>
    <property type="match status" value="1"/>
</dbReference>
<dbReference type="AlphaFoldDB" id="A0A2N2E149"/>
<dbReference type="Proteomes" id="UP000233325">
    <property type="component" value="Unassembled WGS sequence"/>
</dbReference>